<protein>
    <submittedName>
        <fullName evidence="2">Uncharacterized protein</fullName>
    </submittedName>
</protein>
<comment type="caution">
    <text evidence="2">The sequence shown here is derived from an EMBL/GenBank/DDBJ whole genome shotgun (WGS) entry which is preliminary data.</text>
</comment>
<reference evidence="2" key="1">
    <citation type="submission" date="2023-07" db="EMBL/GenBank/DDBJ databases">
        <title>draft genome sequence of fig (Ficus carica).</title>
        <authorList>
            <person name="Takahashi T."/>
            <person name="Nishimura K."/>
        </authorList>
    </citation>
    <scope>NUCLEOTIDE SEQUENCE</scope>
</reference>
<feature type="compositionally biased region" description="Basic and acidic residues" evidence="1">
    <location>
        <begin position="203"/>
        <end position="221"/>
    </location>
</feature>
<name>A0AA88CZU2_FICCA</name>
<dbReference type="AlphaFoldDB" id="A0AA88CZU2"/>
<accession>A0AA88CZU2</accession>
<sequence>MVEILLVYHIIIDLTSHYLSHPKSSLSPVTDAGDPPLAPPPPSPTPAAARRRPLSLSSPLSRGHLPPAPHHRPQPRPPATTSLSLPLSLSSSFSLFCLAPCGHRWCSLEACSSWQGLGLFGSPWPALSTWRSSMGAEMWSMATLKAALMSSFRSLVLPAADVRGEERERRREIREERERGKEIEVVAGGRRAGAGAGGGGPLERGEERERGREREEKREKGVAGGQGWGRWWGGWRFVAGVGGGLPAVVAGGGKVTGDGEDFGWDG</sequence>
<evidence type="ECO:0000313" key="3">
    <source>
        <dbReference type="Proteomes" id="UP001187192"/>
    </source>
</evidence>
<feature type="compositionally biased region" description="Pro residues" evidence="1">
    <location>
        <begin position="36"/>
        <end position="45"/>
    </location>
</feature>
<keyword evidence="3" id="KW-1185">Reference proteome</keyword>
<feature type="compositionally biased region" description="Low complexity" evidence="1">
    <location>
        <begin position="54"/>
        <end position="65"/>
    </location>
</feature>
<organism evidence="2 3">
    <name type="scientific">Ficus carica</name>
    <name type="common">Common fig</name>
    <dbReference type="NCBI Taxonomy" id="3494"/>
    <lineage>
        <taxon>Eukaryota</taxon>
        <taxon>Viridiplantae</taxon>
        <taxon>Streptophyta</taxon>
        <taxon>Embryophyta</taxon>
        <taxon>Tracheophyta</taxon>
        <taxon>Spermatophyta</taxon>
        <taxon>Magnoliopsida</taxon>
        <taxon>eudicotyledons</taxon>
        <taxon>Gunneridae</taxon>
        <taxon>Pentapetalae</taxon>
        <taxon>rosids</taxon>
        <taxon>fabids</taxon>
        <taxon>Rosales</taxon>
        <taxon>Moraceae</taxon>
        <taxon>Ficeae</taxon>
        <taxon>Ficus</taxon>
    </lineage>
</organism>
<evidence type="ECO:0000256" key="1">
    <source>
        <dbReference type="SAM" id="MobiDB-lite"/>
    </source>
</evidence>
<evidence type="ECO:0000313" key="2">
    <source>
        <dbReference type="EMBL" id="GMN41183.1"/>
    </source>
</evidence>
<gene>
    <name evidence="2" type="ORF">TIFTF001_010406</name>
</gene>
<feature type="region of interest" description="Disordered" evidence="1">
    <location>
        <begin position="188"/>
        <end position="226"/>
    </location>
</feature>
<feature type="region of interest" description="Disordered" evidence="1">
    <location>
        <begin position="23"/>
        <end position="83"/>
    </location>
</feature>
<proteinExistence type="predicted"/>
<feature type="compositionally biased region" description="Gly residues" evidence="1">
    <location>
        <begin position="190"/>
        <end position="202"/>
    </location>
</feature>
<dbReference type="EMBL" id="BTGU01000012">
    <property type="protein sequence ID" value="GMN41183.1"/>
    <property type="molecule type" value="Genomic_DNA"/>
</dbReference>
<dbReference type="Proteomes" id="UP001187192">
    <property type="component" value="Unassembled WGS sequence"/>
</dbReference>